<evidence type="ECO:0000256" key="8">
    <source>
        <dbReference type="ARBA" id="ARBA00022989"/>
    </source>
</evidence>
<keyword evidence="5 14" id="KW-0444">Lipid biosynthesis</keyword>
<keyword evidence="14" id="KW-0256">Endoplasmic reticulum</keyword>
<dbReference type="GO" id="GO:0005789">
    <property type="term" value="C:endoplasmic reticulum membrane"/>
    <property type="evidence" value="ECO:0007669"/>
    <property type="project" value="UniProtKB-SubCell"/>
</dbReference>
<reference evidence="15 16" key="1">
    <citation type="submission" date="2024-05" db="EMBL/GenBank/DDBJ databases">
        <title>Genetic variation in Jamaican populations of the coffee berry borer (Hypothenemus hampei).</title>
        <authorList>
            <person name="Errbii M."/>
            <person name="Myrie A."/>
        </authorList>
    </citation>
    <scope>NUCLEOTIDE SEQUENCE [LARGE SCALE GENOMIC DNA]</scope>
    <source>
        <strain evidence="15">JA-Hopewell-2020-01-JO</strain>
        <tissue evidence="15">Whole body</tissue>
    </source>
</reference>
<sequence>MAKSSISNGIKRTQAHGPSKTNMDYTKYYLIAYNLIQTIGPTTKSLYDTISFPLHVFQNAAVFEVVHAATGIVKSNAVLTAFQVASRVVVVCGILLATFNARLGLGLPLALLAWCITEIVRYSNYTLNLIGNVPYILKYLRYTMFIVLYPIGITGELLCIWKAQEEVGKGFLYSVNMPNKYNFIFNYQHLLWFLMLLYIPLFPQLYLHMFGQRKKALGTNKNKIN</sequence>
<dbReference type="GO" id="GO:0102158">
    <property type="term" value="F:very-long-chain (3R)-3-hydroxyacyl-CoA dehydratase activity"/>
    <property type="evidence" value="ECO:0007669"/>
    <property type="project" value="UniProtKB-EC"/>
</dbReference>
<comment type="similarity">
    <text evidence="3 14">Belongs to the very long-chain fatty acids dehydratase HACD family.</text>
</comment>
<dbReference type="AlphaFoldDB" id="A0ABD1F7C2"/>
<comment type="function">
    <text evidence="14">Catalyzes the third of the four reactions of the long-chain fatty acids elongation cycle. This endoplasmic reticulum-bound enzymatic process, allows the addition of two carbons to the chain of long- and very long-chain fatty acids/VLCFAs per cycle. This enzyme catalyzes the dehydration of the 3-hydroxyacyl-CoA intermediate into trans-2,3-enoyl-CoA, within each cycle of fatty acid elongation. Thereby, it participates to the production of VLCFAs of different chain lengths that are involved in multiple biological processes as precursors of membrane lipids and lipid mediators.</text>
</comment>
<keyword evidence="16" id="KW-1185">Reference proteome</keyword>
<evidence type="ECO:0000256" key="5">
    <source>
        <dbReference type="ARBA" id="ARBA00022516"/>
    </source>
</evidence>
<evidence type="ECO:0000256" key="13">
    <source>
        <dbReference type="ARBA" id="ARBA00036671"/>
    </source>
</evidence>
<dbReference type="EC" id="4.2.1.134" evidence="4 14"/>
<feature type="transmembrane region" description="Helical" evidence="14">
    <location>
        <begin position="142"/>
        <end position="163"/>
    </location>
</feature>
<evidence type="ECO:0000256" key="6">
    <source>
        <dbReference type="ARBA" id="ARBA00022692"/>
    </source>
</evidence>
<evidence type="ECO:0000256" key="12">
    <source>
        <dbReference type="ARBA" id="ARBA00023239"/>
    </source>
</evidence>
<keyword evidence="12 14" id="KW-0456">Lyase</keyword>
<dbReference type="Pfam" id="PF04387">
    <property type="entry name" value="PTPLA"/>
    <property type="match status" value="1"/>
</dbReference>
<evidence type="ECO:0000256" key="4">
    <source>
        <dbReference type="ARBA" id="ARBA00013122"/>
    </source>
</evidence>
<evidence type="ECO:0000313" key="16">
    <source>
        <dbReference type="Proteomes" id="UP001566132"/>
    </source>
</evidence>
<dbReference type="InterPro" id="IPR007482">
    <property type="entry name" value="Tyr_Pase-like_PTPLA"/>
</dbReference>
<keyword evidence="11 14" id="KW-0275">Fatty acid biosynthesis</keyword>
<feature type="transmembrane region" description="Helical" evidence="14">
    <location>
        <begin position="183"/>
        <end position="207"/>
    </location>
</feature>
<evidence type="ECO:0000256" key="14">
    <source>
        <dbReference type="RuleBase" id="RU363109"/>
    </source>
</evidence>
<keyword evidence="7 14" id="KW-0276">Fatty acid metabolism</keyword>
<comment type="catalytic activity">
    <reaction evidence="13 14">
        <text>a very-long-chain (3R)-3-hydroxyacyl-CoA = a very-long-chain (2E)-enoyl-CoA + H2O</text>
        <dbReference type="Rhea" id="RHEA:45812"/>
        <dbReference type="ChEBI" id="CHEBI:15377"/>
        <dbReference type="ChEBI" id="CHEBI:83728"/>
        <dbReference type="ChEBI" id="CHEBI:85440"/>
        <dbReference type="EC" id="4.2.1.134"/>
    </reaction>
</comment>
<gene>
    <name evidence="15" type="ORF">ABEB36_002792</name>
</gene>
<evidence type="ECO:0000256" key="9">
    <source>
        <dbReference type="ARBA" id="ARBA00023098"/>
    </source>
</evidence>
<evidence type="ECO:0000256" key="11">
    <source>
        <dbReference type="ARBA" id="ARBA00023160"/>
    </source>
</evidence>
<feature type="transmembrane region" description="Helical" evidence="14">
    <location>
        <begin position="105"/>
        <end position="122"/>
    </location>
</feature>
<evidence type="ECO:0000256" key="2">
    <source>
        <dbReference type="ARBA" id="ARBA00005194"/>
    </source>
</evidence>
<evidence type="ECO:0000256" key="10">
    <source>
        <dbReference type="ARBA" id="ARBA00023136"/>
    </source>
</evidence>
<comment type="subcellular location">
    <subcellularLocation>
        <location evidence="14">Endoplasmic reticulum membrane</location>
        <topology evidence="14">Multi-pass membrane protein</topology>
    </subcellularLocation>
    <subcellularLocation>
        <location evidence="1">Membrane</location>
        <topology evidence="1">Multi-pass membrane protein</topology>
    </subcellularLocation>
</comment>
<dbReference type="Proteomes" id="UP001566132">
    <property type="component" value="Unassembled WGS sequence"/>
</dbReference>
<comment type="caution">
    <text evidence="14">Lacks conserved residue(s) required for the propagation of feature annotation.</text>
</comment>
<accession>A0ABD1F7C2</accession>
<dbReference type="EMBL" id="JBDJPC010000002">
    <property type="protein sequence ID" value="KAL1513373.1"/>
    <property type="molecule type" value="Genomic_DNA"/>
</dbReference>
<dbReference type="PANTHER" id="PTHR11035:SF3">
    <property type="entry name" value="VERY-LONG-CHAIN (3R)-3-HYDROXYACYL-COA DEHYDRATASE"/>
    <property type="match status" value="1"/>
</dbReference>
<dbReference type="PANTHER" id="PTHR11035">
    <property type="entry name" value="VERY-LONG-CHAIN (3R)-3-HYDROXYACYL-COA DEHYDRATASE"/>
    <property type="match status" value="1"/>
</dbReference>
<proteinExistence type="inferred from homology"/>
<keyword evidence="8 14" id="KW-1133">Transmembrane helix</keyword>
<comment type="pathway">
    <text evidence="2 14">Lipid metabolism; fatty acid biosynthesis.</text>
</comment>
<evidence type="ECO:0000313" key="15">
    <source>
        <dbReference type="EMBL" id="KAL1513373.1"/>
    </source>
</evidence>
<evidence type="ECO:0000256" key="7">
    <source>
        <dbReference type="ARBA" id="ARBA00022832"/>
    </source>
</evidence>
<protein>
    <recommendedName>
        <fullName evidence="4 14">Very-long-chain (3R)-3-hydroxyacyl-CoA dehydratase</fullName>
        <ecNumber evidence="4 14">4.2.1.134</ecNumber>
    </recommendedName>
</protein>
<keyword evidence="9 14" id="KW-0443">Lipid metabolism</keyword>
<name>A0ABD1F7C2_HYPHA</name>
<keyword evidence="6 14" id="KW-0812">Transmembrane</keyword>
<evidence type="ECO:0000256" key="1">
    <source>
        <dbReference type="ARBA" id="ARBA00004141"/>
    </source>
</evidence>
<evidence type="ECO:0000256" key="3">
    <source>
        <dbReference type="ARBA" id="ARBA00007811"/>
    </source>
</evidence>
<keyword evidence="10 14" id="KW-0472">Membrane</keyword>
<dbReference type="GO" id="GO:0006633">
    <property type="term" value="P:fatty acid biosynthetic process"/>
    <property type="evidence" value="ECO:0007669"/>
    <property type="project" value="UniProtKB-KW"/>
</dbReference>
<feature type="transmembrane region" description="Helical" evidence="14">
    <location>
        <begin position="77"/>
        <end position="99"/>
    </location>
</feature>
<organism evidence="15 16">
    <name type="scientific">Hypothenemus hampei</name>
    <name type="common">Coffee berry borer</name>
    <dbReference type="NCBI Taxonomy" id="57062"/>
    <lineage>
        <taxon>Eukaryota</taxon>
        <taxon>Metazoa</taxon>
        <taxon>Ecdysozoa</taxon>
        <taxon>Arthropoda</taxon>
        <taxon>Hexapoda</taxon>
        <taxon>Insecta</taxon>
        <taxon>Pterygota</taxon>
        <taxon>Neoptera</taxon>
        <taxon>Endopterygota</taxon>
        <taxon>Coleoptera</taxon>
        <taxon>Polyphaga</taxon>
        <taxon>Cucujiformia</taxon>
        <taxon>Curculionidae</taxon>
        <taxon>Scolytinae</taxon>
        <taxon>Hypothenemus</taxon>
    </lineage>
</organism>
<comment type="caution">
    <text evidence="15">The sequence shown here is derived from an EMBL/GenBank/DDBJ whole genome shotgun (WGS) entry which is preliminary data.</text>
</comment>